<dbReference type="EMBL" id="JBHSBV010000001">
    <property type="protein sequence ID" value="MFC4199353.1"/>
    <property type="molecule type" value="Genomic_DNA"/>
</dbReference>
<evidence type="ECO:0000313" key="1">
    <source>
        <dbReference type="EMBL" id="MFC4199353.1"/>
    </source>
</evidence>
<evidence type="ECO:0000313" key="2">
    <source>
        <dbReference type="Proteomes" id="UP001595848"/>
    </source>
</evidence>
<protein>
    <recommendedName>
        <fullName evidence="3">Type IVB pilus formation outer membrane protein, R64 PilN family</fullName>
    </recommendedName>
</protein>
<reference evidence="2" key="1">
    <citation type="journal article" date="2019" name="Int. J. Syst. Evol. Microbiol.">
        <title>The Global Catalogue of Microorganisms (GCM) 10K type strain sequencing project: providing services to taxonomists for standard genome sequencing and annotation.</title>
        <authorList>
            <consortium name="The Broad Institute Genomics Platform"/>
            <consortium name="The Broad Institute Genome Sequencing Center for Infectious Disease"/>
            <person name="Wu L."/>
            <person name="Ma J."/>
        </authorList>
    </citation>
    <scope>NUCLEOTIDE SEQUENCE [LARGE SCALE GENOMIC DNA]</scope>
    <source>
        <strain evidence="2">LMG 24813</strain>
    </source>
</reference>
<keyword evidence="2" id="KW-1185">Reference proteome</keyword>
<name>A0ABV8NU50_9BURK</name>
<gene>
    <name evidence="1" type="ORF">ACFOY1_00175</name>
</gene>
<sequence length="547" mass="58016">MTTSRHGGAAARAEGPRSCARALRCLACVAACALLGSCVLAEKMRRLGQESAGAQTTLQARHDTFRRGLGDPAARRRAQDVGRPWLAGRATPLARELSLPLALRANVSTTMLYAEDAQDLPAMAQRITAATSIPVYVSPECLLPAQRFAPRLAGSAGAEAAAAPQRIVLSAGRQPLAQILDRIAAQIGVAWRYAHGRIEFYRTETRVFDVRALTLDARAEASLGLGGDANSEGFASTSRTSLSGGKQDLLAVVRARLEPFLSRAGTVVAESGASASVVVTDTPEVLRRIAVYLEHENRSLTRRVRLVFEEITLALQDDAQAGLDWNLVFSSARAAAALTMPGQGLVDGGSLGVGLNTGSFKGSEAIIKALGQVGTVLRRSSVPALTLNRRPITHAVRTTFSYIDRVQTTALGTEAGMALPSVSVSQKDVTVGSLLTLVPDAQDDGRILLSLAYDNTVAQPLKSVTFGDKSNPLQLQQITIDGNGTVQQLMLLPGQPLLVSGFDRKQEQTEARRLNPGLPMLLGGSDRASSQRLTTVVLITAQVEEGY</sequence>
<organism evidence="1 2">
    <name type="scientific">Candidimonas humi</name>
    <dbReference type="NCBI Taxonomy" id="683355"/>
    <lineage>
        <taxon>Bacteria</taxon>
        <taxon>Pseudomonadati</taxon>
        <taxon>Pseudomonadota</taxon>
        <taxon>Betaproteobacteria</taxon>
        <taxon>Burkholderiales</taxon>
        <taxon>Alcaligenaceae</taxon>
        <taxon>Candidimonas</taxon>
    </lineage>
</organism>
<dbReference type="RefSeq" id="WP_246600255.1">
    <property type="nucleotide sequence ID" value="NZ_JAHTBN010000001.1"/>
</dbReference>
<proteinExistence type="predicted"/>
<evidence type="ECO:0008006" key="3">
    <source>
        <dbReference type="Google" id="ProtNLM"/>
    </source>
</evidence>
<dbReference type="Proteomes" id="UP001595848">
    <property type="component" value="Unassembled WGS sequence"/>
</dbReference>
<comment type="caution">
    <text evidence="1">The sequence shown here is derived from an EMBL/GenBank/DDBJ whole genome shotgun (WGS) entry which is preliminary data.</text>
</comment>
<accession>A0ABV8NU50</accession>